<protein>
    <submittedName>
        <fullName evidence="1">Uncharacterized protein</fullName>
    </submittedName>
</protein>
<accession>X1IJU5</accession>
<dbReference type="EMBL" id="BARU01034955">
    <property type="protein sequence ID" value="GAH69520.1"/>
    <property type="molecule type" value="Genomic_DNA"/>
</dbReference>
<reference evidence="1" key="1">
    <citation type="journal article" date="2014" name="Front. Microbiol.">
        <title>High frequency of phylogenetically diverse reductive dehalogenase-homologous genes in deep subseafloor sedimentary metagenomes.</title>
        <authorList>
            <person name="Kawai M."/>
            <person name="Futagami T."/>
            <person name="Toyoda A."/>
            <person name="Takaki Y."/>
            <person name="Nishi S."/>
            <person name="Hori S."/>
            <person name="Arai W."/>
            <person name="Tsubouchi T."/>
            <person name="Morono Y."/>
            <person name="Uchiyama I."/>
            <person name="Ito T."/>
            <person name="Fujiyama A."/>
            <person name="Inagaki F."/>
            <person name="Takami H."/>
        </authorList>
    </citation>
    <scope>NUCLEOTIDE SEQUENCE</scope>
    <source>
        <strain evidence="1">Expedition CK06-06</strain>
    </source>
</reference>
<evidence type="ECO:0000313" key="1">
    <source>
        <dbReference type="EMBL" id="GAH69520.1"/>
    </source>
</evidence>
<organism evidence="1">
    <name type="scientific">marine sediment metagenome</name>
    <dbReference type="NCBI Taxonomy" id="412755"/>
    <lineage>
        <taxon>unclassified sequences</taxon>
        <taxon>metagenomes</taxon>
        <taxon>ecological metagenomes</taxon>
    </lineage>
</organism>
<sequence length="54" mass="5933">MEYKAVKLSPSDNVAFAVASIPKGKTAIISDSEELVVNSQRLVNYSLIEYSSRL</sequence>
<name>X1IJU5_9ZZZZ</name>
<dbReference type="AlphaFoldDB" id="X1IJU5"/>
<gene>
    <name evidence="1" type="ORF">S03H2_54789</name>
</gene>
<comment type="caution">
    <text evidence="1">The sequence shown here is derived from an EMBL/GenBank/DDBJ whole genome shotgun (WGS) entry which is preliminary data.</text>
</comment>
<proteinExistence type="predicted"/>